<name>A0A0A9FHH9_ARUDO</name>
<evidence type="ECO:0008006" key="2">
    <source>
        <dbReference type="Google" id="ProtNLM"/>
    </source>
</evidence>
<dbReference type="Gene3D" id="1.10.510.10">
    <property type="entry name" value="Transferase(Phosphotransferase) domain 1"/>
    <property type="match status" value="1"/>
</dbReference>
<sequence>MYNFSNFLNIPFYGSGENSAPLKWDLRVNIALDVARGLEYLHDGVGFVMLNWKRDTWCKDIP</sequence>
<proteinExistence type="predicted"/>
<evidence type="ECO:0000313" key="1">
    <source>
        <dbReference type="EMBL" id="JAE09566.1"/>
    </source>
</evidence>
<organism evidence="1">
    <name type="scientific">Arundo donax</name>
    <name type="common">Giant reed</name>
    <name type="synonym">Donax arundinaceus</name>
    <dbReference type="NCBI Taxonomy" id="35708"/>
    <lineage>
        <taxon>Eukaryota</taxon>
        <taxon>Viridiplantae</taxon>
        <taxon>Streptophyta</taxon>
        <taxon>Embryophyta</taxon>
        <taxon>Tracheophyta</taxon>
        <taxon>Spermatophyta</taxon>
        <taxon>Magnoliopsida</taxon>
        <taxon>Liliopsida</taxon>
        <taxon>Poales</taxon>
        <taxon>Poaceae</taxon>
        <taxon>PACMAD clade</taxon>
        <taxon>Arundinoideae</taxon>
        <taxon>Arundineae</taxon>
        <taxon>Arundo</taxon>
    </lineage>
</organism>
<dbReference type="SUPFAM" id="SSF56112">
    <property type="entry name" value="Protein kinase-like (PK-like)"/>
    <property type="match status" value="1"/>
</dbReference>
<accession>A0A0A9FHH9</accession>
<dbReference type="InterPro" id="IPR011009">
    <property type="entry name" value="Kinase-like_dom_sf"/>
</dbReference>
<reference evidence="1" key="2">
    <citation type="journal article" date="2015" name="Data Brief">
        <title>Shoot transcriptome of the giant reed, Arundo donax.</title>
        <authorList>
            <person name="Barrero R.A."/>
            <person name="Guerrero F.D."/>
            <person name="Moolhuijzen P."/>
            <person name="Goolsby J.A."/>
            <person name="Tidwell J."/>
            <person name="Bellgard S.E."/>
            <person name="Bellgard M.I."/>
        </authorList>
    </citation>
    <scope>NUCLEOTIDE SEQUENCE</scope>
    <source>
        <tissue evidence="1">Shoot tissue taken approximately 20 cm above the soil surface</tissue>
    </source>
</reference>
<protein>
    <recommendedName>
        <fullName evidence="2">Protein kinase domain-containing protein</fullName>
    </recommendedName>
</protein>
<dbReference type="EMBL" id="GBRH01188330">
    <property type="protein sequence ID" value="JAE09566.1"/>
    <property type="molecule type" value="Transcribed_RNA"/>
</dbReference>
<reference evidence="1" key="1">
    <citation type="submission" date="2014-09" db="EMBL/GenBank/DDBJ databases">
        <authorList>
            <person name="Magalhaes I.L.F."/>
            <person name="Oliveira U."/>
            <person name="Santos F.R."/>
            <person name="Vidigal T.H.D.A."/>
            <person name="Brescovit A.D."/>
            <person name="Santos A.J."/>
        </authorList>
    </citation>
    <scope>NUCLEOTIDE SEQUENCE</scope>
    <source>
        <tissue evidence="1">Shoot tissue taken approximately 20 cm above the soil surface</tissue>
    </source>
</reference>
<dbReference type="AlphaFoldDB" id="A0A0A9FHH9"/>